<dbReference type="InterPro" id="IPR002035">
    <property type="entry name" value="VWF_A"/>
</dbReference>
<keyword evidence="13" id="KW-1015">Disulfide bond</keyword>
<evidence type="ECO:0000256" key="15">
    <source>
        <dbReference type="ARBA" id="ARBA00023303"/>
    </source>
</evidence>
<gene>
    <name evidence="16" type="ORF">QR98_0021960</name>
</gene>
<reference evidence="16 17" key="1">
    <citation type="journal article" date="2015" name="Parasit. Vectors">
        <title>Draft genome of the scabies mite.</title>
        <authorList>
            <person name="Rider S.D.Jr."/>
            <person name="Morgan M.S."/>
            <person name="Arlian L.G."/>
        </authorList>
    </citation>
    <scope>NUCLEOTIDE SEQUENCE [LARGE SCALE GENOMIC DNA]</scope>
    <source>
        <strain evidence="16">Arlian Lab</strain>
    </source>
</reference>
<evidence type="ECO:0000256" key="14">
    <source>
        <dbReference type="ARBA" id="ARBA00023180"/>
    </source>
</evidence>
<comment type="subcellular location">
    <subcellularLocation>
        <location evidence="1">Membrane</location>
        <topology evidence="1">Single-pass type I membrane protein</topology>
    </subcellularLocation>
</comment>
<dbReference type="Pfam" id="PF08399">
    <property type="entry name" value="VWA_N"/>
    <property type="match status" value="1"/>
</dbReference>
<dbReference type="Gene3D" id="3.40.50.410">
    <property type="entry name" value="von Willebrand factor, type A domain"/>
    <property type="match status" value="1"/>
</dbReference>
<dbReference type="GO" id="GO:0046872">
    <property type="term" value="F:metal ion binding"/>
    <property type="evidence" value="ECO:0007669"/>
    <property type="project" value="UniProtKB-KW"/>
</dbReference>
<evidence type="ECO:0000313" key="17">
    <source>
        <dbReference type="Proteomes" id="UP000616769"/>
    </source>
</evidence>
<keyword evidence="7" id="KW-0732">Signal</keyword>
<evidence type="ECO:0000256" key="6">
    <source>
        <dbReference type="ARBA" id="ARBA00022723"/>
    </source>
</evidence>
<proteinExistence type="predicted"/>
<dbReference type="PROSITE" id="PS50234">
    <property type="entry name" value="VWFA"/>
    <property type="match status" value="1"/>
</dbReference>
<protein>
    <submittedName>
        <fullName evidence="16">Voltage-dependent calcium channel subunit alpha-2/delta-3-like protein 2</fullName>
    </submittedName>
</protein>
<dbReference type="AlphaFoldDB" id="A0A131ZY26"/>
<dbReference type="PANTHER" id="PTHR10166:SF37">
    <property type="entry name" value="STOLID, ISOFORM H"/>
    <property type="match status" value="1"/>
</dbReference>
<evidence type="ECO:0000313" key="16">
    <source>
        <dbReference type="EMBL" id="KPM03762.1"/>
    </source>
</evidence>
<evidence type="ECO:0000256" key="9">
    <source>
        <dbReference type="ARBA" id="ARBA00022882"/>
    </source>
</evidence>
<evidence type="ECO:0000256" key="5">
    <source>
        <dbReference type="ARBA" id="ARBA00022692"/>
    </source>
</evidence>
<keyword evidence="14" id="KW-0325">Glycoprotein</keyword>
<dbReference type="InterPro" id="IPR036465">
    <property type="entry name" value="vWFA_dom_sf"/>
</dbReference>
<evidence type="ECO:0000256" key="11">
    <source>
        <dbReference type="ARBA" id="ARBA00023065"/>
    </source>
</evidence>
<evidence type="ECO:0000256" key="13">
    <source>
        <dbReference type="ARBA" id="ARBA00023157"/>
    </source>
</evidence>
<keyword evidence="8" id="KW-0106">Calcium</keyword>
<evidence type="ECO:0000256" key="3">
    <source>
        <dbReference type="ARBA" id="ARBA00022568"/>
    </source>
</evidence>
<evidence type="ECO:0000256" key="8">
    <source>
        <dbReference type="ARBA" id="ARBA00022837"/>
    </source>
</evidence>
<dbReference type="InterPro" id="IPR013680">
    <property type="entry name" value="VDCC_a2/dsu"/>
</dbReference>
<dbReference type="Pfam" id="PF08473">
    <property type="entry name" value="VGCC_alpha2"/>
    <property type="match status" value="1"/>
</dbReference>
<dbReference type="SMART" id="SM00327">
    <property type="entry name" value="VWA"/>
    <property type="match status" value="1"/>
</dbReference>
<dbReference type="PANTHER" id="PTHR10166">
    <property type="entry name" value="VOLTAGE-DEPENDENT CALCIUM CHANNEL SUBUNIT ALPHA-2/DELTA-RELATED"/>
    <property type="match status" value="1"/>
</dbReference>
<evidence type="ECO:0000256" key="12">
    <source>
        <dbReference type="ARBA" id="ARBA00023136"/>
    </source>
</evidence>
<dbReference type="Gene3D" id="3.30.450.20">
    <property type="entry name" value="PAS domain"/>
    <property type="match status" value="1"/>
</dbReference>
<evidence type="ECO:0000256" key="1">
    <source>
        <dbReference type="ARBA" id="ARBA00004479"/>
    </source>
</evidence>
<dbReference type="FunFam" id="3.40.50.410:FF:000007">
    <property type="entry name" value="Calcium voltage-gated channel auxiliary subunit alpha2delta 3"/>
    <property type="match status" value="1"/>
</dbReference>
<keyword evidence="12" id="KW-0472">Membrane</keyword>
<keyword evidence="9" id="KW-0851">Voltage-gated channel</keyword>
<evidence type="ECO:0000256" key="4">
    <source>
        <dbReference type="ARBA" id="ARBA00022673"/>
    </source>
</evidence>
<dbReference type="Pfam" id="PF00092">
    <property type="entry name" value="VWA"/>
    <property type="match status" value="1"/>
</dbReference>
<dbReference type="GO" id="GO:0005891">
    <property type="term" value="C:voltage-gated calcium channel complex"/>
    <property type="evidence" value="ECO:0007669"/>
    <property type="project" value="TreeGrafter"/>
</dbReference>
<keyword evidence="10" id="KW-1133">Transmembrane helix</keyword>
<comment type="caution">
    <text evidence="16">The sequence shown here is derived from an EMBL/GenBank/DDBJ whole genome shotgun (WGS) entry which is preliminary data.</text>
</comment>
<organism evidence="16 17">
    <name type="scientific">Sarcoptes scabiei</name>
    <name type="common">Itch mite</name>
    <name type="synonym">Acarus scabiei</name>
    <dbReference type="NCBI Taxonomy" id="52283"/>
    <lineage>
        <taxon>Eukaryota</taxon>
        <taxon>Metazoa</taxon>
        <taxon>Ecdysozoa</taxon>
        <taxon>Arthropoda</taxon>
        <taxon>Chelicerata</taxon>
        <taxon>Arachnida</taxon>
        <taxon>Acari</taxon>
        <taxon>Acariformes</taxon>
        <taxon>Sarcoptiformes</taxon>
        <taxon>Astigmata</taxon>
        <taxon>Psoroptidia</taxon>
        <taxon>Sarcoptoidea</taxon>
        <taxon>Sarcoptidae</taxon>
        <taxon>Sarcoptinae</taxon>
        <taxon>Sarcoptes</taxon>
    </lineage>
</organism>
<sequence>MLTIVDLNGLRPIKATDELVFDEDVIKNMARVFGRELSAVSTEQTCLSRIQENFQHYSHEVSWFDGNKMMDDMRNDVMHMFNWKKHSVERIANESERLASNHTYDKNIGFDYFNVKRLTDKDLVDLNSRQWQRNPNFDDSVVNFEHSAIHLPINVNDKSSDVINEIKWSEHLTQFFKNNLAFDPSLSWQFFGSAKGFLRLYPATLWREEKNFTEKPRIDFYDCRLRPWYIKGAASSKDIVILLDTSGSMTGVRKSIGQSVLEHILDTLTEDDYVAALKFSKDAQPIHPCLNTLVQANKKNIAEIKSHLVNVKTNEFVNFTAALVEAFTFLQQFNRSGQGSQCNQAIMLITDGAPGTYEETFKQFNWPNIPVRVFTYLIGHDVTSHNEVYWMACHNRGYYTHVMNRAEVHEQVQKYIPVMSRPIVLSGERIFSWSPIYAPIYETELTEENWINKQTQIKMNRLRAQARYADNLAASRSLRNLNAKRYGNIDSEDQNAEVIQRGISKRSNQIIDDGDDEETDGSDDVVAFKQIALEPKSQKNQPISLFTTLSTPNVTKRILIKNVYQDADIETIRIANLLGVAGVDIPIKEIEKLTPAFKLGVNGYSFMINNNGYLLNHPDLRPTFEGFLKPFYHSVDMSEVELANNTLGPRQIDSDIDSIRSNMINRTHGWKKVAVKIHIDEMKRVTTRVNHYTHGMIGQTPFSLAIALPEPYGSYRLTSQVDLRMKYREQNFTHFFRGNQWRVHPNWVYCDHHHQFNSLLQQQQQQQQQPPEPQLTPEESILQFLMSDLEKQNFRWRTSSIRPKVYETILCDKDLIQSLVLDANLTDTTREQCSSNPNYRDEQRIKTFGIVSTFVSTRSGLTRFKDYRSKDEIKLLEDLPFYLKHDRAIEETYYKRSVDFYQINNDAFVYSVEFDSGEKHERRMASTHSHYDSNFLVTATHALFIGNLKHNAPVAVVGIQFHYDTILEFFLNNTNKFNVPCTHLDVDCYLVDNNAFIILSNHKTSDVGKFFGEIDGDILEKLIEIGVYKRVHLFDYQAICLDPEVVSGPSASFFNHSILVQLLRYLRSMTKLIAIFYLNLLYGSDTNRWSWWSIDSGDSFSSPIMTEASSDQEFLRQNNWIKSESFYGTEYSIGSDSFEEKTIPRACDKEFDLYEMIDFGPETKSHQIQCGSSQCSR</sequence>
<dbReference type="VEuPathDB" id="VectorBase:SSCA003137"/>
<dbReference type="OrthoDB" id="10054666at2759"/>
<dbReference type="InterPro" id="IPR013608">
    <property type="entry name" value="VWA_N"/>
</dbReference>
<evidence type="ECO:0000256" key="10">
    <source>
        <dbReference type="ARBA" id="ARBA00022989"/>
    </source>
</evidence>
<evidence type="ECO:0000256" key="7">
    <source>
        <dbReference type="ARBA" id="ARBA00022729"/>
    </source>
</evidence>
<dbReference type="SUPFAM" id="SSF53300">
    <property type="entry name" value="vWA-like"/>
    <property type="match status" value="1"/>
</dbReference>
<keyword evidence="15" id="KW-0407">Ion channel</keyword>
<keyword evidence="6" id="KW-0479">Metal-binding</keyword>
<keyword evidence="5" id="KW-0812">Transmembrane</keyword>
<accession>A0A131ZY26</accession>
<dbReference type="GO" id="GO:0005245">
    <property type="term" value="F:voltage-gated calcium channel activity"/>
    <property type="evidence" value="ECO:0007669"/>
    <property type="project" value="TreeGrafter"/>
</dbReference>
<keyword evidence="11" id="KW-0406">Ion transport</keyword>
<keyword evidence="4" id="KW-0107">Calcium channel</keyword>
<keyword evidence="2" id="KW-0813">Transport</keyword>
<keyword evidence="3" id="KW-0109">Calcium transport</keyword>
<name>A0A131ZY26_SARSC</name>
<dbReference type="EMBL" id="JXLN01006039">
    <property type="protein sequence ID" value="KPM03762.1"/>
    <property type="molecule type" value="Genomic_DNA"/>
</dbReference>
<evidence type="ECO:0000256" key="2">
    <source>
        <dbReference type="ARBA" id="ARBA00022448"/>
    </source>
</evidence>
<dbReference type="InterPro" id="IPR051173">
    <property type="entry name" value="Ca_channel_alpha-2/delta"/>
</dbReference>
<dbReference type="Proteomes" id="UP000616769">
    <property type="component" value="Unassembled WGS sequence"/>
</dbReference>